<dbReference type="GO" id="GO:0016887">
    <property type="term" value="F:ATP hydrolysis activity"/>
    <property type="evidence" value="ECO:0007669"/>
    <property type="project" value="InterPro"/>
</dbReference>
<dbReference type="PIRSF" id="PIRSF001174">
    <property type="entry name" value="Lon_proteas"/>
    <property type="match status" value="1"/>
</dbReference>
<dbReference type="PANTHER" id="PTHR10046">
    <property type="entry name" value="ATP DEPENDENT LON PROTEASE FAMILY MEMBER"/>
    <property type="match status" value="1"/>
</dbReference>
<evidence type="ECO:0000256" key="9">
    <source>
        <dbReference type="ARBA" id="ARBA00023140"/>
    </source>
</evidence>
<dbReference type="SUPFAM" id="SSF88697">
    <property type="entry name" value="PUA domain-like"/>
    <property type="match status" value="1"/>
</dbReference>
<evidence type="ECO:0000313" key="19">
    <source>
        <dbReference type="EMBL" id="CAG8539211.1"/>
    </source>
</evidence>
<evidence type="ECO:0000259" key="18">
    <source>
        <dbReference type="PROSITE" id="PS51787"/>
    </source>
</evidence>
<feature type="active site" evidence="11 13">
    <location>
        <position position="733"/>
    </location>
</feature>
<keyword evidence="3 10" id="KW-0645">Protease</keyword>
<dbReference type="FunFam" id="1.20.5.5270:FF:000002">
    <property type="entry name" value="Lon protease homolog"/>
    <property type="match status" value="1"/>
</dbReference>
<dbReference type="SMART" id="SM00464">
    <property type="entry name" value="LON"/>
    <property type="match status" value="1"/>
</dbReference>
<dbReference type="FunFam" id="3.30.230.10:FF:000019">
    <property type="entry name" value="Lon protease homolog 2, peroxisomal"/>
    <property type="match status" value="1"/>
</dbReference>
<dbReference type="Gene3D" id="1.10.8.60">
    <property type="match status" value="1"/>
</dbReference>
<comment type="subcellular location">
    <subcellularLocation>
        <location evidence="1">Cytoplasm</location>
    </subcellularLocation>
</comment>
<dbReference type="InterPro" id="IPR027417">
    <property type="entry name" value="P-loop_NTPase"/>
</dbReference>
<dbReference type="NCBIfam" id="TIGR00763">
    <property type="entry name" value="lon"/>
    <property type="match status" value="1"/>
</dbReference>
<evidence type="ECO:0000259" key="17">
    <source>
        <dbReference type="PROSITE" id="PS51786"/>
    </source>
</evidence>
<dbReference type="GO" id="GO:0030163">
    <property type="term" value="P:protein catabolic process"/>
    <property type="evidence" value="ECO:0007669"/>
    <property type="project" value="InterPro"/>
</dbReference>
<dbReference type="SUPFAM" id="SSF54211">
    <property type="entry name" value="Ribosomal protein S5 domain 2-like"/>
    <property type="match status" value="1"/>
</dbReference>
<evidence type="ECO:0000256" key="12">
    <source>
        <dbReference type="PIRSR" id="PIRSR001174-2"/>
    </source>
</evidence>
<dbReference type="Gene3D" id="3.40.50.300">
    <property type="entry name" value="P-loop containing nucleotide triphosphate hydrolases"/>
    <property type="match status" value="1"/>
</dbReference>
<evidence type="ECO:0000256" key="10">
    <source>
        <dbReference type="PIRNR" id="PIRNR001174"/>
    </source>
</evidence>
<dbReference type="Proteomes" id="UP000789759">
    <property type="component" value="Unassembled WGS sequence"/>
</dbReference>
<dbReference type="GO" id="GO:0004176">
    <property type="term" value="F:ATP-dependent peptidase activity"/>
    <property type="evidence" value="ECO:0007669"/>
    <property type="project" value="UniProtKB-UniRule"/>
</dbReference>
<dbReference type="InterPro" id="IPR003111">
    <property type="entry name" value="Lon_prtase_N"/>
</dbReference>
<dbReference type="EC" id="3.4.21.-" evidence="10 15"/>
<dbReference type="PRINTS" id="PR00830">
    <property type="entry name" value="ENDOLAPTASE"/>
</dbReference>
<dbReference type="Pfam" id="PF00004">
    <property type="entry name" value="AAA"/>
    <property type="match status" value="1"/>
</dbReference>
<evidence type="ECO:0000256" key="14">
    <source>
        <dbReference type="RuleBase" id="RU000591"/>
    </source>
</evidence>
<dbReference type="InterPro" id="IPR020568">
    <property type="entry name" value="Ribosomal_Su5_D2-typ_SF"/>
</dbReference>
<dbReference type="InterPro" id="IPR027543">
    <property type="entry name" value="Lon_bac"/>
</dbReference>
<dbReference type="CDD" id="cd19500">
    <property type="entry name" value="RecA-like_Lon"/>
    <property type="match status" value="1"/>
</dbReference>
<dbReference type="PROSITE" id="PS51787">
    <property type="entry name" value="LON_N"/>
    <property type="match status" value="1"/>
</dbReference>
<dbReference type="GO" id="GO:0006508">
    <property type="term" value="P:proteolysis"/>
    <property type="evidence" value="ECO:0007669"/>
    <property type="project" value="UniProtKB-KW"/>
</dbReference>
<dbReference type="FunFam" id="1.10.8.60:FF:000091">
    <property type="entry name" value="Lon protease homolog 2, peroxisomal"/>
    <property type="match status" value="1"/>
</dbReference>
<keyword evidence="8" id="KW-0346">Stress response</keyword>
<feature type="domain" description="Lon N-terminal" evidence="18">
    <location>
        <begin position="12"/>
        <end position="242"/>
    </location>
</feature>
<evidence type="ECO:0000256" key="4">
    <source>
        <dbReference type="ARBA" id="ARBA00022741"/>
    </source>
</evidence>
<keyword evidence="6 10" id="KW-0720">Serine protease</keyword>
<dbReference type="InterPro" id="IPR054594">
    <property type="entry name" value="Lon_lid"/>
</dbReference>
<keyword evidence="4 10" id="KW-0547">Nucleotide-binding</keyword>
<evidence type="ECO:0000313" key="20">
    <source>
        <dbReference type="Proteomes" id="UP000789759"/>
    </source>
</evidence>
<dbReference type="GO" id="GO:0004252">
    <property type="term" value="F:serine-type endopeptidase activity"/>
    <property type="evidence" value="ECO:0007669"/>
    <property type="project" value="UniProtKB-UniRule"/>
</dbReference>
<proteinExistence type="inferred from homology"/>
<keyword evidence="5 10" id="KW-0378">Hydrolase</keyword>
<evidence type="ECO:0000256" key="11">
    <source>
        <dbReference type="PIRSR" id="PIRSR001174-1"/>
    </source>
</evidence>
<evidence type="ECO:0000256" key="7">
    <source>
        <dbReference type="ARBA" id="ARBA00022840"/>
    </source>
</evidence>
<evidence type="ECO:0000256" key="13">
    <source>
        <dbReference type="PROSITE-ProRule" id="PRU01122"/>
    </source>
</evidence>
<protein>
    <recommendedName>
        <fullName evidence="10 15">Lon protease homolog</fullName>
        <ecNumber evidence="10 15">3.4.21.-</ecNumber>
    </recommendedName>
</protein>
<evidence type="ECO:0000256" key="5">
    <source>
        <dbReference type="ARBA" id="ARBA00022801"/>
    </source>
</evidence>
<dbReference type="SUPFAM" id="SSF52540">
    <property type="entry name" value="P-loop containing nucleoside triphosphate hydrolases"/>
    <property type="match status" value="1"/>
</dbReference>
<gene>
    <name evidence="19" type="ORF">CPELLU_LOCUS4218</name>
</gene>
<accession>A0A9N9FIN3</accession>
<dbReference type="PROSITE" id="PS01046">
    <property type="entry name" value="LON_SER"/>
    <property type="match status" value="1"/>
</dbReference>
<dbReference type="SMART" id="SM00382">
    <property type="entry name" value="AAA"/>
    <property type="match status" value="1"/>
</dbReference>
<dbReference type="GO" id="GO:0005524">
    <property type="term" value="F:ATP binding"/>
    <property type="evidence" value="ECO:0007669"/>
    <property type="project" value="UniProtKB-KW"/>
</dbReference>
<evidence type="ECO:0000256" key="1">
    <source>
        <dbReference type="ARBA" id="ARBA00004496"/>
    </source>
</evidence>
<dbReference type="InterPro" id="IPR003959">
    <property type="entry name" value="ATPase_AAA_core"/>
</dbReference>
<dbReference type="Gene3D" id="3.30.230.10">
    <property type="match status" value="1"/>
</dbReference>
<dbReference type="GO" id="GO:0005737">
    <property type="term" value="C:cytoplasm"/>
    <property type="evidence" value="ECO:0007669"/>
    <property type="project" value="UniProtKB-SubCell"/>
</dbReference>
<dbReference type="InterPro" id="IPR003593">
    <property type="entry name" value="AAA+_ATPase"/>
</dbReference>
<dbReference type="InterPro" id="IPR027065">
    <property type="entry name" value="Lon_Prtase"/>
</dbReference>
<evidence type="ECO:0000256" key="3">
    <source>
        <dbReference type="ARBA" id="ARBA00022670"/>
    </source>
</evidence>
<dbReference type="Pfam" id="PF05362">
    <property type="entry name" value="Lon_C"/>
    <property type="match status" value="1"/>
</dbReference>
<evidence type="ECO:0000256" key="2">
    <source>
        <dbReference type="ARBA" id="ARBA00022490"/>
    </source>
</evidence>
<evidence type="ECO:0000256" key="16">
    <source>
        <dbReference type="SAM" id="MobiDB-lite"/>
    </source>
</evidence>
<evidence type="ECO:0000256" key="15">
    <source>
        <dbReference type="RuleBase" id="RU000592"/>
    </source>
</evidence>
<dbReference type="Gene3D" id="1.20.5.5270">
    <property type="match status" value="1"/>
</dbReference>
<dbReference type="Gene3D" id="2.30.130.40">
    <property type="entry name" value="LON domain-like"/>
    <property type="match status" value="1"/>
</dbReference>
<dbReference type="Pfam" id="PF22667">
    <property type="entry name" value="Lon_lid"/>
    <property type="match status" value="1"/>
</dbReference>
<feature type="region of interest" description="Disordered" evidence="16">
    <location>
        <begin position="66"/>
        <end position="93"/>
    </location>
</feature>
<name>A0A9N9FIN3_9GLOM</name>
<keyword evidence="2" id="KW-0963">Cytoplasm</keyword>
<evidence type="ECO:0000256" key="8">
    <source>
        <dbReference type="ARBA" id="ARBA00023016"/>
    </source>
</evidence>
<keyword evidence="9" id="KW-0576">Peroxisome</keyword>
<dbReference type="InterPro" id="IPR015947">
    <property type="entry name" value="PUA-like_sf"/>
</dbReference>
<dbReference type="AlphaFoldDB" id="A0A9N9FIN3"/>
<evidence type="ECO:0000256" key="6">
    <source>
        <dbReference type="ARBA" id="ARBA00022825"/>
    </source>
</evidence>
<feature type="domain" description="Lon proteolytic" evidence="17">
    <location>
        <begin position="640"/>
        <end position="828"/>
    </location>
</feature>
<dbReference type="InterPro" id="IPR008268">
    <property type="entry name" value="Peptidase_S16_AS"/>
</dbReference>
<dbReference type="GO" id="GO:0043565">
    <property type="term" value="F:sequence-specific DNA binding"/>
    <property type="evidence" value="ECO:0007669"/>
    <property type="project" value="InterPro"/>
</dbReference>
<sequence>MNANTVQIPKTLPIVPIRNKVLFPGTALPLQIGRKDTAQLMQRIYKSVDNKDSKFLVGCVPVKPPVSTTTNSEQTNNFSKKVTEETLNQSTPTSELHEYGCAARIIRLERPVGGKGGRFFAVVEGIARIHIDQYVSGGPYLEAEVTVYPESVMPNDDQELQDLAISLKSTGRELFIILQDLKLPVQMLTQLQRFIDGASAGSLADLLVSTVEPPYEEKLRILDAHDLKTRITNAIDIVTRQIHILKISQKIHSTVEGKLDKKHKEFYLRQQLNAIKEELGERDDSSTEGDDIADLTRRLQEAGLTPEADKAAQRELKRLKRMHPTQAEYQIVRTYLEWLSEIPWSKGTSDTMDIDNARSQLEEDHYGLETVKKRILEFLAVLKLKDDMKGPILCLLGPPGVGKTSLGKSIASALGRKFHRISLGGVRDEAEIRGHRRTYLGAMPGLIAQGLRRVGVNNPVFLLDEIDKVGHLSLHGDPSAALLEVLDPEQNNTFNDHYLNVPLDLSKVLFIATANQIDPISPPLLDRMELIRISGYTFEEKVHIAKRHLLPKQITYHGLKPGYVKISDEALLKIATGYTCEAGVRNFEREIAGVCRAKAVEYAYANDNGKKDTYRPEVTINDIMTILGVEKFCNDIAERTTDPGVVTGLAWTATGSGGILFIEATQMPGKGNLQLTGKLGEVIKESAQISISWVRAHSFQLGITTASTESTFFSQRDVHIHFPSGAVAKDGPSAGVALITALVSLFTHRCVPPTTAMTGEITLRGQVLPVGGIKEKIIAAHRAGIDKVILPSRNRKDVDGDVPVNVKEKIKIVYVDNVYDVLQEAFDGEKIWVEPSSIVGVESRL</sequence>
<comment type="similarity">
    <text evidence="10 13 14">Belongs to the peptidase S16 family.</text>
</comment>
<feature type="binding site" evidence="12">
    <location>
        <begin position="397"/>
        <end position="404"/>
    </location>
    <ligand>
        <name>ATP</name>
        <dbReference type="ChEBI" id="CHEBI:30616"/>
    </ligand>
</feature>
<dbReference type="InterPro" id="IPR008269">
    <property type="entry name" value="Lon_proteolytic"/>
</dbReference>
<dbReference type="InterPro" id="IPR046336">
    <property type="entry name" value="Lon_prtase_N_sf"/>
</dbReference>
<dbReference type="InterPro" id="IPR004815">
    <property type="entry name" value="Lon_bac/euk-typ"/>
</dbReference>
<dbReference type="EMBL" id="CAJVQA010002182">
    <property type="protein sequence ID" value="CAG8539211.1"/>
    <property type="molecule type" value="Genomic_DNA"/>
</dbReference>
<dbReference type="HAMAP" id="MF_01973">
    <property type="entry name" value="lon_bact"/>
    <property type="match status" value="1"/>
</dbReference>
<keyword evidence="20" id="KW-1185">Reference proteome</keyword>
<dbReference type="OrthoDB" id="2411602at2759"/>
<dbReference type="Pfam" id="PF02190">
    <property type="entry name" value="LON_substr_bdg"/>
    <property type="match status" value="1"/>
</dbReference>
<dbReference type="Gene3D" id="1.20.58.1480">
    <property type="match status" value="1"/>
</dbReference>
<reference evidence="19" key="1">
    <citation type="submission" date="2021-06" db="EMBL/GenBank/DDBJ databases">
        <authorList>
            <person name="Kallberg Y."/>
            <person name="Tangrot J."/>
            <person name="Rosling A."/>
        </authorList>
    </citation>
    <scope>NUCLEOTIDE SEQUENCE</scope>
    <source>
        <strain evidence="19">FL966</strain>
    </source>
</reference>
<feature type="active site" evidence="11 13">
    <location>
        <position position="776"/>
    </location>
</feature>
<keyword evidence="7 10" id="KW-0067">ATP-binding</keyword>
<dbReference type="FunFam" id="3.40.50.300:FF:000382">
    <property type="entry name" value="Lon protease homolog 2, peroxisomal"/>
    <property type="match status" value="1"/>
</dbReference>
<dbReference type="InterPro" id="IPR014721">
    <property type="entry name" value="Ribsml_uS5_D2-typ_fold_subgr"/>
</dbReference>
<comment type="caution">
    <text evidence="19">The sequence shown here is derived from an EMBL/GenBank/DDBJ whole genome shotgun (WGS) entry which is preliminary data.</text>
</comment>
<organism evidence="19 20">
    <name type="scientific">Cetraspora pellucida</name>
    <dbReference type="NCBI Taxonomy" id="1433469"/>
    <lineage>
        <taxon>Eukaryota</taxon>
        <taxon>Fungi</taxon>
        <taxon>Fungi incertae sedis</taxon>
        <taxon>Mucoromycota</taxon>
        <taxon>Glomeromycotina</taxon>
        <taxon>Glomeromycetes</taxon>
        <taxon>Diversisporales</taxon>
        <taxon>Gigasporaceae</taxon>
        <taxon>Cetraspora</taxon>
    </lineage>
</organism>
<dbReference type="PROSITE" id="PS51786">
    <property type="entry name" value="LON_PROTEOLYTIC"/>
    <property type="match status" value="1"/>
</dbReference>